<accession>A0A2S9QRI1</accession>
<dbReference type="GO" id="GO:0003700">
    <property type="term" value="F:DNA-binding transcription factor activity"/>
    <property type="evidence" value="ECO:0007669"/>
    <property type="project" value="TreeGrafter"/>
</dbReference>
<protein>
    <recommendedName>
        <fullName evidence="4">HTH tetR-type domain-containing protein</fullName>
    </recommendedName>
</protein>
<feature type="DNA-binding region" description="H-T-H motif" evidence="2">
    <location>
        <begin position="39"/>
        <end position="58"/>
    </location>
</feature>
<sequence>MTAGYEVEDGDPVRLTPGARRLLDVASELFYQHGIHAVGVDLIARESGVTKRTLYDRFGSKDALVLAYLRERHRSWWEELEERLRHAARPRALAFFDAYLEPAVPVDRGCAYLNASGELDRDHPGYAFVQQHKLAVRERLAEVVREDAAVGASQGAGDRRDVRAPGLDDELCDHLFLLLEGAVAHRGIGGGDGSLRRARAFAARLLSAAEPPPRAPSGDAPTVAPSASAHGKL</sequence>
<dbReference type="EMBL" id="MWZD01000013">
    <property type="protein sequence ID" value="PRI12196.1"/>
    <property type="molecule type" value="Genomic_DNA"/>
</dbReference>
<dbReference type="SUPFAM" id="SSF48498">
    <property type="entry name" value="Tetracyclin repressor-like, C-terminal domain"/>
    <property type="match status" value="1"/>
</dbReference>
<dbReference type="SUPFAM" id="SSF46689">
    <property type="entry name" value="Homeodomain-like"/>
    <property type="match status" value="1"/>
</dbReference>
<comment type="caution">
    <text evidence="5">The sequence shown here is derived from an EMBL/GenBank/DDBJ whole genome shotgun (WGS) entry which is preliminary data.</text>
</comment>
<dbReference type="RefSeq" id="WP_105804506.1">
    <property type="nucleotide sequence ID" value="NZ_MWZD01000013.1"/>
</dbReference>
<dbReference type="InterPro" id="IPR050109">
    <property type="entry name" value="HTH-type_TetR-like_transc_reg"/>
</dbReference>
<dbReference type="InterPro" id="IPR001647">
    <property type="entry name" value="HTH_TetR"/>
</dbReference>
<dbReference type="PANTHER" id="PTHR30055">
    <property type="entry name" value="HTH-TYPE TRANSCRIPTIONAL REGULATOR RUTR"/>
    <property type="match status" value="1"/>
</dbReference>
<dbReference type="InterPro" id="IPR036271">
    <property type="entry name" value="Tet_transcr_reg_TetR-rel_C_sf"/>
</dbReference>
<evidence type="ECO:0000259" key="4">
    <source>
        <dbReference type="PROSITE" id="PS50977"/>
    </source>
</evidence>
<dbReference type="AlphaFoldDB" id="A0A2S9QRI1"/>
<keyword evidence="1 2" id="KW-0238">DNA-binding</keyword>
<dbReference type="PROSITE" id="PS50977">
    <property type="entry name" value="HTH_TETR_2"/>
    <property type="match status" value="1"/>
</dbReference>
<proteinExistence type="predicted"/>
<dbReference type="GO" id="GO:0000976">
    <property type="term" value="F:transcription cis-regulatory region binding"/>
    <property type="evidence" value="ECO:0007669"/>
    <property type="project" value="TreeGrafter"/>
</dbReference>
<evidence type="ECO:0000256" key="3">
    <source>
        <dbReference type="SAM" id="MobiDB-lite"/>
    </source>
</evidence>
<organism evidence="5 6">
    <name type="scientific">Leucobacter massiliensis</name>
    <dbReference type="NCBI Taxonomy" id="1686285"/>
    <lineage>
        <taxon>Bacteria</taxon>
        <taxon>Bacillati</taxon>
        <taxon>Actinomycetota</taxon>
        <taxon>Actinomycetes</taxon>
        <taxon>Micrococcales</taxon>
        <taxon>Microbacteriaceae</taxon>
        <taxon>Leucobacter</taxon>
    </lineage>
</organism>
<evidence type="ECO:0000256" key="1">
    <source>
        <dbReference type="ARBA" id="ARBA00023125"/>
    </source>
</evidence>
<dbReference type="Pfam" id="PF00440">
    <property type="entry name" value="TetR_N"/>
    <property type="match status" value="1"/>
</dbReference>
<reference evidence="5 6" key="1">
    <citation type="journal article" date="2017" name="New Microbes New Infect">
        <title>Genome sequence of 'Leucobacter massiliensis' sp. nov. isolated from human pharynx after travel to the 2014 Hajj.</title>
        <authorList>
            <person name="Leangapichart T."/>
            <person name="Gautret P."/>
            <person name="Nguyen T.T."/>
            <person name="Armstrong N."/>
            <person name="Rolain J.M."/>
        </authorList>
    </citation>
    <scope>NUCLEOTIDE SEQUENCE [LARGE SCALE GENOMIC DNA]</scope>
    <source>
        <strain evidence="5 6">122RC15</strain>
    </source>
</reference>
<keyword evidence="6" id="KW-1185">Reference proteome</keyword>
<dbReference type="OrthoDB" id="3196926at2"/>
<evidence type="ECO:0000256" key="2">
    <source>
        <dbReference type="PROSITE-ProRule" id="PRU00335"/>
    </source>
</evidence>
<dbReference type="PRINTS" id="PR00455">
    <property type="entry name" value="HTHTETR"/>
</dbReference>
<dbReference type="Proteomes" id="UP000238650">
    <property type="component" value="Unassembled WGS sequence"/>
</dbReference>
<name>A0A2S9QRI1_9MICO</name>
<dbReference type="PANTHER" id="PTHR30055:SF200">
    <property type="entry name" value="HTH-TYPE TRANSCRIPTIONAL REPRESSOR BDCR"/>
    <property type="match status" value="1"/>
</dbReference>
<dbReference type="InterPro" id="IPR009057">
    <property type="entry name" value="Homeodomain-like_sf"/>
</dbReference>
<feature type="domain" description="HTH tetR-type" evidence="4">
    <location>
        <begin position="16"/>
        <end position="76"/>
    </location>
</feature>
<dbReference type="Gene3D" id="1.10.357.10">
    <property type="entry name" value="Tetracycline Repressor, domain 2"/>
    <property type="match status" value="1"/>
</dbReference>
<evidence type="ECO:0000313" key="5">
    <source>
        <dbReference type="EMBL" id="PRI12196.1"/>
    </source>
</evidence>
<evidence type="ECO:0000313" key="6">
    <source>
        <dbReference type="Proteomes" id="UP000238650"/>
    </source>
</evidence>
<feature type="region of interest" description="Disordered" evidence="3">
    <location>
        <begin position="209"/>
        <end position="233"/>
    </location>
</feature>
<gene>
    <name evidence="5" type="ORF">B4915_03855</name>
</gene>